<dbReference type="OrthoDB" id="1291762at2759"/>
<dbReference type="GO" id="GO:0050832">
    <property type="term" value="P:defense response to fungus"/>
    <property type="evidence" value="ECO:0007669"/>
    <property type="project" value="UniProtKB-ARBA"/>
</dbReference>
<evidence type="ECO:0000256" key="7">
    <source>
        <dbReference type="ARBA" id="ARBA00022989"/>
    </source>
</evidence>
<feature type="transmembrane region" description="Helical" evidence="11">
    <location>
        <begin position="1660"/>
        <end position="1680"/>
    </location>
</feature>
<dbReference type="Pfam" id="PF13855">
    <property type="entry name" value="LRR_8"/>
    <property type="match status" value="2"/>
</dbReference>
<organism evidence="15 16">
    <name type="scientific">Solanum commersonii</name>
    <name type="common">Commerson's wild potato</name>
    <name type="synonym">Commerson's nightshade</name>
    <dbReference type="NCBI Taxonomy" id="4109"/>
    <lineage>
        <taxon>Eukaryota</taxon>
        <taxon>Viridiplantae</taxon>
        <taxon>Streptophyta</taxon>
        <taxon>Embryophyta</taxon>
        <taxon>Tracheophyta</taxon>
        <taxon>Spermatophyta</taxon>
        <taxon>Magnoliopsida</taxon>
        <taxon>eudicotyledons</taxon>
        <taxon>Gunneridae</taxon>
        <taxon>Pentapetalae</taxon>
        <taxon>asterids</taxon>
        <taxon>lamiids</taxon>
        <taxon>Solanales</taxon>
        <taxon>Solanaceae</taxon>
        <taxon>Solanoideae</taxon>
        <taxon>Solaneae</taxon>
        <taxon>Solanum</taxon>
    </lineage>
</organism>
<dbReference type="PANTHER" id="PTHR27000:SF803">
    <property type="entry name" value="RECEPTOR-LIKE PROTEIN 45"/>
    <property type="match status" value="1"/>
</dbReference>
<evidence type="ECO:0000256" key="2">
    <source>
        <dbReference type="ARBA" id="ARBA00004479"/>
    </source>
</evidence>
<dbReference type="InterPro" id="IPR013210">
    <property type="entry name" value="LRR_N_plant-typ"/>
</dbReference>
<dbReference type="InterPro" id="IPR003591">
    <property type="entry name" value="Leu-rich_rpt_typical-subtyp"/>
</dbReference>
<evidence type="ECO:0000256" key="11">
    <source>
        <dbReference type="SAM" id="Phobius"/>
    </source>
</evidence>
<dbReference type="SUPFAM" id="SSF52540">
    <property type="entry name" value="P-loop containing nucleoside triphosphate hydrolases"/>
    <property type="match status" value="1"/>
</dbReference>
<dbReference type="Gene3D" id="3.80.10.10">
    <property type="entry name" value="Ribonuclease Inhibitor"/>
    <property type="match status" value="8"/>
</dbReference>
<evidence type="ECO:0000256" key="4">
    <source>
        <dbReference type="ARBA" id="ARBA00022692"/>
    </source>
</evidence>
<dbReference type="InterPro" id="IPR032675">
    <property type="entry name" value="LRR_dom_sf"/>
</dbReference>
<dbReference type="FunFam" id="3.80.10.10:FF:000383">
    <property type="entry name" value="Leucine-rich repeat receptor protein kinase EMS1"/>
    <property type="match status" value="3"/>
</dbReference>
<dbReference type="SUPFAM" id="SSF52058">
    <property type="entry name" value="L domain-like"/>
    <property type="match status" value="6"/>
</dbReference>
<dbReference type="SMART" id="SM00365">
    <property type="entry name" value="LRR_SD22"/>
    <property type="match status" value="10"/>
</dbReference>
<dbReference type="EMBL" id="JACXVP010000008">
    <property type="protein sequence ID" value="KAG5592724.1"/>
    <property type="molecule type" value="Genomic_DNA"/>
</dbReference>
<sequence length="1888" mass="211466">MKLTLQCNNFTGTVHSTISKLNKLYELDLSSNNFLGSIPESIGNLTAITKLTLLGNNFTGIVLSTISKLIKLYDLDLSSNHFRGLIPESIGNLTAITELRLTDNSFTGNVPSTIGKLNKLSFISLSSNNFEGSIPDIFGNFSELDTLNFQSNNFTGPFPDSIATLTRLTLLELQNNSLTGPLPSNISGLQELQQLDLSFNYFTGATPPWGSLDISHNFLTGFEKQVWPAIGFTWEAVVIGYGCGMIFGLLIGGLMFLLEKPKWYVNLAEDISQLIAAKKRTKQKKRRQRRAFCFYSLFVQQSQLTYAGKHLCAHNEAFYLLQFKQGLTVDQTIHHDGCDSEARAKTLSWNIVTGYCCQWDGVTCNGFMGHVIELDLSCSSLSGTINANNSLTKLGHLQRINIAFNELNDFPLGNSISDLSSLMHLNLSRSGFMEGKMIPLRLSNLSKLISLDLSWNYFQVARSTFRSLLQNLTNLEVLLFNNVDAQFELPKNFPSSLRKLNLEETNMFGNTSDSQLFHLPNLQVLRLGRNRLLTGNLPNFNWSSSGSILELDFSNTGIFGKVPDSIGNLHSLCYLDVSSNYFRGSIPESIGNLHSLSYIDLSSNYFRGSIPESIGNLTAITELILSHNSFTGNVPSTIAKLNKLNPLATSLQSKSQYNSFTGNVPSTIAKLNKLVNLDVSSNHFQGSIPESIGNLTAITELRLADNSFTGNVPSSIRKLNKLSDTSLSSNNFKGSIPDMFANFSELDNLEFQSNNFTGPFPDSIATLTRLTLLGTVFFINFIPKMSEIKSSAIVNNEEIERIIEKLPKTDHLWNNSQLYQWEGFWSTLFIVKAAMIFKATFKTKPNDILLASSMKTCSTWLMAICVSIMQEAMDYYLKTPTHDLYTMPSPRLFHTYLPYRVLPNSIKNSNNFKIICIARNPKDTLISMWHFFNNRKRFEYLSPLEEVVEYFCNGVHQYGPFFEHVLEYWEESKKNPQKILFLKYEDLKIDPKKEVAEITLFLGKPFGNEEDLEIVLNKCSLERLKNLEVNKSGSICSYINNSAYFRKGVVGDWKNHMTPEMEEQLDKITNLKLQGRLTVDHIAHQYCDNKTRAKTLSWNITGDCCEWDGVTCNRFTGHVIGLDLSCSSLSGTINANHSLTKLGHLQRLNLAFNYLDDNYWDDFPLRNSISKLSSLTHLNLSDSGVNTQILPGLSNLSKLISLDLSWNYIEVGRTTFTSLLQNLTNLEVLLFDFVDARFELPKNFPSSLRKLSLEDTSMFGNISDSQLFHLPNLQVLRLGRNPSLTGTLPNFNWSFSESILELDFSYTGIFGKVPDSIGNLHSLCYLNLQNCSLSGSIPESIGNLTAIRELTLSSNSFTGNVLSSISKLNKLVHLDLSNNHFQGSFPESIGNLTNIIKLTLQCNNFTGTVPSTISKLNKLVVLDLSFNHFQGSIPESVGNLTAITQLTLSINSFTGNVPSTIGKLNKLHSLSLSLNNFEGWIPDIFANFSELDTLDFKRNNFTGPFPYSIATLTCLGSLELQNNSLTGPLPSNISGLQELYNLDLSFNYFTGTTPPWLFHLPSLLSLYVQHNQFTGLPNELMRSSSDFTDVNLSYNQLYGEIPDGILSLRIHSLDISHNFLTGFEKQVWKCGNNNESPLEHDDDDDDDSFFMSGFTWEAVVIGYGCGMIFGLLIGGLMFLLEKPKWYVNFAEDIAQQIAAKKRTRQKKRRQRREFVGNLTAIRELRLSDNSFIGNGLSTIAKLSKLVHLDLSVNHFQGSIPESIGNLSAITELGLSDNSFTENVPSTIHNLNKLSDISLSSNNFEGSIPDIFANFSELSFLNFHSNHFTGPFPYSIATLTRFQILVLQNNSLTGPLLSNISEFQELYNLDLSFNYFTGAIPPWLFRPPS</sequence>
<dbReference type="Pfam" id="PF00560">
    <property type="entry name" value="LRR_1"/>
    <property type="match status" value="4"/>
</dbReference>
<evidence type="ECO:0000256" key="10">
    <source>
        <dbReference type="ARBA" id="ARBA00023180"/>
    </source>
</evidence>
<dbReference type="FunFam" id="3.80.10.10:FF:000095">
    <property type="entry name" value="LRR receptor-like serine/threonine-protein kinase GSO1"/>
    <property type="match status" value="3"/>
</dbReference>
<keyword evidence="16" id="KW-1185">Reference proteome</keyword>
<feature type="domain" description="Sulfotransferase" evidence="12">
    <location>
        <begin position="855"/>
        <end position="1074"/>
    </location>
</feature>
<dbReference type="PANTHER" id="PTHR27000">
    <property type="entry name" value="LEUCINE-RICH REPEAT RECEPTOR-LIKE PROTEIN KINASE FAMILY PROTEIN-RELATED"/>
    <property type="match status" value="1"/>
</dbReference>
<dbReference type="SUPFAM" id="SSF52047">
    <property type="entry name" value="RNI-like"/>
    <property type="match status" value="1"/>
</dbReference>
<name>A0A9J5Y030_SOLCO</name>
<evidence type="ECO:0000256" key="9">
    <source>
        <dbReference type="ARBA" id="ARBA00023170"/>
    </source>
</evidence>
<evidence type="ECO:0000259" key="14">
    <source>
        <dbReference type="Pfam" id="PF23598"/>
    </source>
</evidence>
<accession>A0A9J5Y030</accession>
<evidence type="ECO:0000256" key="5">
    <source>
        <dbReference type="ARBA" id="ARBA00022729"/>
    </source>
</evidence>
<feature type="domain" description="Leucine-rich repeat-containing N-terminal plant-type" evidence="13">
    <location>
        <begin position="1094"/>
        <end position="1113"/>
    </location>
</feature>
<evidence type="ECO:0000256" key="6">
    <source>
        <dbReference type="ARBA" id="ARBA00022737"/>
    </source>
</evidence>
<comment type="subcellular location">
    <subcellularLocation>
        <location evidence="1">Cell membrane</location>
        <topology evidence="1">Single-pass membrane protein</topology>
    </subcellularLocation>
    <subcellularLocation>
        <location evidence="2">Membrane</location>
        <topology evidence="2">Single-pass type I membrane protein</topology>
    </subcellularLocation>
</comment>
<keyword evidence="7 11" id="KW-1133">Transmembrane helix</keyword>
<dbReference type="Proteomes" id="UP000824120">
    <property type="component" value="Chromosome 8"/>
</dbReference>
<dbReference type="SMART" id="SM00369">
    <property type="entry name" value="LRR_TYP"/>
    <property type="match status" value="19"/>
</dbReference>
<dbReference type="Pfam" id="PF23598">
    <property type="entry name" value="LRR_14"/>
    <property type="match status" value="2"/>
</dbReference>
<evidence type="ECO:0000256" key="8">
    <source>
        <dbReference type="ARBA" id="ARBA00023136"/>
    </source>
</evidence>
<feature type="domain" description="Leucine-rich repeat-containing N-terminal plant-type" evidence="13">
    <location>
        <begin position="315"/>
        <end position="365"/>
    </location>
</feature>
<dbReference type="InterPro" id="IPR001611">
    <property type="entry name" value="Leu-rich_rpt"/>
</dbReference>
<evidence type="ECO:0000256" key="3">
    <source>
        <dbReference type="ARBA" id="ARBA00022614"/>
    </source>
</evidence>
<dbReference type="Pfam" id="PF08263">
    <property type="entry name" value="LRRNT_2"/>
    <property type="match status" value="2"/>
</dbReference>
<dbReference type="Gene3D" id="3.40.50.300">
    <property type="entry name" value="P-loop containing nucleotide triphosphate hydrolases"/>
    <property type="match status" value="1"/>
</dbReference>
<protein>
    <submittedName>
        <fullName evidence="15">Uncharacterized protein</fullName>
    </submittedName>
</protein>
<evidence type="ECO:0000256" key="1">
    <source>
        <dbReference type="ARBA" id="ARBA00004162"/>
    </source>
</evidence>
<proteinExistence type="predicted"/>
<dbReference type="GO" id="GO:0008146">
    <property type="term" value="F:sulfotransferase activity"/>
    <property type="evidence" value="ECO:0007669"/>
    <property type="project" value="InterPro"/>
</dbReference>
<keyword evidence="4 11" id="KW-0812">Transmembrane</keyword>
<dbReference type="InterPro" id="IPR027417">
    <property type="entry name" value="P-loop_NTPase"/>
</dbReference>
<keyword evidence="9" id="KW-0675">Receptor</keyword>
<dbReference type="InterPro" id="IPR055414">
    <property type="entry name" value="LRR_R13L4/SHOC2-like"/>
</dbReference>
<dbReference type="Pfam" id="PF00685">
    <property type="entry name" value="Sulfotransfer_1"/>
    <property type="match status" value="1"/>
</dbReference>
<keyword evidence="5" id="KW-0732">Signal</keyword>
<keyword evidence="10" id="KW-0325">Glycoprotein</keyword>
<feature type="domain" description="Disease resistance R13L4/SHOC-2-like LRR" evidence="14">
    <location>
        <begin position="551"/>
        <end position="683"/>
    </location>
</feature>
<evidence type="ECO:0000259" key="13">
    <source>
        <dbReference type="Pfam" id="PF08263"/>
    </source>
</evidence>
<comment type="caution">
    <text evidence="15">The sequence shown here is derived from an EMBL/GenBank/DDBJ whole genome shotgun (WGS) entry which is preliminary data.</text>
</comment>
<gene>
    <name evidence="15" type="ORF">H5410_043238</name>
</gene>
<keyword evidence="3" id="KW-0433">Leucine-rich repeat</keyword>
<keyword evidence="8 11" id="KW-0472">Membrane</keyword>
<feature type="domain" description="Disease resistance R13L4/SHOC-2-like LRR" evidence="14">
    <location>
        <begin position="1348"/>
        <end position="1572"/>
    </location>
</feature>
<evidence type="ECO:0000259" key="12">
    <source>
        <dbReference type="Pfam" id="PF00685"/>
    </source>
</evidence>
<dbReference type="GO" id="GO:0005886">
    <property type="term" value="C:plasma membrane"/>
    <property type="evidence" value="ECO:0007669"/>
    <property type="project" value="UniProtKB-SubCell"/>
</dbReference>
<dbReference type="InterPro" id="IPR000863">
    <property type="entry name" value="Sulfotransferase_dom"/>
</dbReference>
<reference evidence="15 16" key="1">
    <citation type="submission" date="2020-09" db="EMBL/GenBank/DDBJ databases">
        <title>De no assembly of potato wild relative species, Solanum commersonii.</title>
        <authorList>
            <person name="Cho K."/>
        </authorList>
    </citation>
    <scope>NUCLEOTIDE SEQUENCE [LARGE SCALE GENOMIC DNA]</scope>
    <source>
        <strain evidence="15">LZ3.2</strain>
        <tissue evidence="15">Leaf</tissue>
    </source>
</reference>
<feature type="transmembrane region" description="Helical" evidence="11">
    <location>
        <begin position="238"/>
        <end position="258"/>
    </location>
</feature>
<evidence type="ECO:0000313" key="15">
    <source>
        <dbReference type="EMBL" id="KAG5592724.1"/>
    </source>
</evidence>
<keyword evidence="6" id="KW-0677">Repeat</keyword>
<evidence type="ECO:0000313" key="16">
    <source>
        <dbReference type="Proteomes" id="UP000824120"/>
    </source>
</evidence>